<dbReference type="InterPro" id="IPR036291">
    <property type="entry name" value="NAD(P)-bd_dom_sf"/>
</dbReference>
<dbReference type="PANTHER" id="PTHR43781">
    <property type="entry name" value="SACCHAROPINE DEHYDROGENASE"/>
    <property type="match status" value="1"/>
</dbReference>
<dbReference type="PANTHER" id="PTHR43781:SF1">
    <property type="entry name" value="SACCHAROPINE DEHYDROGENASE"/>
    <property type="match status" value="1"/>
</dbReference>
<dbReference type="OrthoDB" id="4420885at2"/>
<gene>
    <name evidence="2" type="ORF">GTQ45_13645</name>
</gene>
<accession>A0A845QEC4</accession>
<protein>
    <submittedName>
        <fullName evidence="2">NAD(P)H-binding protein</fullName>
    </submittedName>
</protein>
<sequence length="351" mass="37730">MSGKFMIYGATGYTGKLTARVAAEKGLKPVLAGRNAQKLQKVAEPLGLEWCAVSLDRPNALDKALQDVDAVLHIAGPFSATSKPMLDACLRTRTHYLDITGEIGVFEACAARDKDAREAGIMVLPGVGFDVVPSDCLAAHMKRRMPEAQRLEMGIAGLSNLSHGTAKTMVESISEGTRVRRGGRIISLKKPPRRTIDYGQGESASIAVGWGDVSTAYHSTDIPDITIYFEASKDMERMAGLGSVARWVMGTGPVQRFLKKQIDKLPEGPNDAERAAAKAILIGEVTDGAGNVMRSRLETPEGYTLTAETGLEIAQRAASGEMTPGFQTPSRAYGADFITEFDGVRREDLNI</sequence>
<keyword evidence="3" id="KW-1185">Reference proteome</keyword>
<organism evidence="2 3">
    <name type="scientific">Pyruvatibacter mobilis</name>
    <dbReference type="NCBI Taxonomy" id="1712261"/>
    <lineage>
        <taxon>Bacteria</taxon>
        <taxon>Pseudomonadati</taxon>
        <taxon>Pseudomonadota</taxon>
        <taxon>Alphaproteobacteria</taxon>
        <taxon>Hyphomicrobiales</taxon>
        <taxon>Parvibaculaceae</taxon>
        <taxon>Pyruvatibacter</taxon>
    </lineage>
</organism>
<name>A0A845QEC4_9HYPH</name>
<dbReference type="Pfam" id="PF03435">
    <property type="entry name" value="Sacchrp_dh_NADP"/>
    <property type="match status" value="1"/>
</dbReference>
<comment type="caution">
    <text evidence="2">The sequence shown here is derived from an EMBL/GenBank/DDBJ whole genome shotgun (WGS) entry which is preliminary data.</text>
</comment>
<dbReference type="EMBL" id="WXYQ01000011">
    <property type="protein sequence ID" value="NBG96779.1"/>
    <property type="molecule type" value="Genomic_DNA"/>
</dbReference>
<dbReference type="GeneID" id="300653716"/>
<dbReference type="Gene3D" id="3.40.50.720">
    <property type="entry name" value="NAD(P)-binding Rossmann-like Domain"/>
    <property type="match status" value="1"/>
</dbReference>
<dbReference type="InterPro" id="IPR005097">
    <property type="entry name" value="Sacchrp_dh_NADP-bd"/>
</dbReference>
<dbReference type="AlphaFoldDB" id="A0A845QEC4"/>
<dbReference type="SUPFAM" id="SSF51735">
    <property type="entry name" value="NAD(P)-binding Rossmann-fold domains"/>
    <property type="match status" value="1"/>
</dbReference>
<evidence type="ECO:0000313" key="2">
    <source>
        <dbReference type="EMBL" id="NBG96779.1"/>
    </source>
</evidence>
<dbReference type="RefSeq" id="WP_160588789.1">
    <property type="nucleotide sequence ID" value="NZ_BMHN01000001.1"/>
</dbReference>
<feature type="domain" description="Saccharopine dehydrogenase NADP binding" evidence="1">
    <location>
        <begin position="6"/>
        <end position="124"/>
    </location>
</feature>
<reference evidence="2 3" key="1">
    <citation type="journal article" date="2016" name="Int. J. Syst. Evol. Microbiol.">
        <title>Pyruvatibacter mobilis gen. nov., sp. nov., a marine bacterium from the culture broth of Picochlorum sp. 122.</title>
        <authorList>
            <person name="Wang G."/>
            <person name="Tang M."/>
            <person name="Wu H."/>
            <person name="Dai S."/>
            <person name="Li T."/>
            <person name="Chen C."/>
            <person name="He H."/>
            <person name="Fan J."/>
            <person name="Xiang W."/>
            <person name="Li X."/>
        </authorList>
    </citation>
    <scope>NUCLEOTIDE SEQUENCE [LARGE SCALE GENOMIC DNA]</scope>
    <source>
        <strain evidence="2 3">GYP-11</strain>
    </source>
</reference>
<evidence type="ECO:0000259" key="1">
    <source>
        <dbReference type="Pfam" id="PF03435"/>
    </source>
</evidence>
<dbReference type="Proteomes" id="UP000470384">
    <property type="component" value="Unassembled WGS sequence"/>
</dbReference>
<proteinExistence type="predicted"/>
<evidence type="ECO:0000313" key="3">
    <source>
        <dbReference type="Proteomes" id="UP000470384"/>
    </source>
</evidence>